<dbReference type="AlphaFoldDB" id="W2PGF1"/>
<organism evidence="1 2">
    <name type="scientific">Phytophthora nicotianae (strain INRA-310)</name>
    <name type="common">Phytophthora parasitica</name>
    <dbReference type="NCBI Taxonomy" id="761204"/>
    <lineage>
        <taxon>Eukaryota</taxon>
        <taxon>Sar</taxon>
        <taxon>Stramenopiles</taxon>
        <taxon>Oomycota</taxon>
        <taxon>Peronosporomycetes</taxon>
        <taxon>Peronosporales</taxon>
        <taxon>Peronosporaceae</taxon>
        <taxon>Phytophthora</taxon>
    </lineage>
</organism>
<gene>
    <name evidence="1" type="ORF">PPTG_19070</name>
</gene>
<dbReference type="Proteomes" id="UP000018817">
    <property type="component" value="Unassembled WGS sequence"/>
</dbReference>
<sequence length="996" mass="111721">MHRVFTESRGSCHYGTRPHHGRLVTSIYLLYGDMQHQANNQRRTVVVLWCQASSELVVQVPEIIACMSRGMDRVNSRMQYGNSTLTSVYLSCAEDNDNDQSVLDIVDADFITGLWQQSAFANKVDFRVKSQYLLILWTFFTDIELNDVVFSANTIRMYLGSCLQQAEAASRSQARAPMEDIWDFFFRDILTNVFTPPSCRKPASNIDAESLPTLQSTTIRLTVQLFLLALSSHAVENLLRSALHATKDAVNKIQLQKLFISLVVDVYDALSIMFSGMISDFDGQAENGLSASLPTLVDGVISLLYCHKRFAALQPEIFSLFKCPQVLTSALNRVFQVFTAQVRETIIASVTTQKQRLRGGCKYRSLLEPGSVQVRDIYDRDVLSKIKMAEIAQFIREFGCIDLEIGENALCLSLLSVFSFSDGMSASPMKLVLNERLRVFRVLPSGASSMITTVGGWSIGDYMGLLSDDAQSVDIDLFAYKEIKYEEKDQELMTGEVTMVRQIRLSLRLEKEQHSNFMSQDPSNTIAIVDGMVYASTTEDNDNDQSVLDIVDADFITGLWQQSAFANKVDFRVKSQYLLILWTFFTDIELNDVVFSANTIRMYLGSCLQQAEAASRSQARAPMEDIWDFFFRDILTNVFTPPSCRKPASNIDAESLPTLQSTTIRLTVQLFLLALSSHAVENLLRSALHATKDAVNKIQLQKLFISLVVDVYDALSIMFSGMISDFDGQAENGLSASLPTLVDGVISLLYCHKRFAALQPEIFSLFKCPQVLTSALNRVFQVFTAQPGSVQVRDIYDRDVLSNIKMAEIAQFIREFGCIDLEIGENALCLSLLSVFSFSDGMSASPMKLVLNERLRVFRVLPSGASSMITTVGGWSIGDYMGLLSDDAQSVDIDLFAYKEIKYEEKDQELMTGEVTMVRQIRLSLRLEKEQHSNFMSQDPSNTIAIVDGMVYASTTGWSRKLFEIPTAKRGEIWNAVEWSPFIKSNVGFIAVRNFN</sequence>
<dbReference type="RefSeq" id="XP_008915624.1">
    <property type="nucleotide sequence ID" value="XM_008917376.1"/>
</dbReference>
<reference evidence="2" key="1">
    <citation type="submission" date="2011-12" db="EMBL/GenBank/DDBJ databases">
        <authorList>
            <consortium name="The Broad Institute Genome Sequencing Platform"/>
            <person name="Russ C."/>
            <person name="Tyler B."/>
            <person name="Panabieres F."/>
            <person name="Shan W."/>
            <person name="Tripathy S."/>
            <person name="Grunwald N."/>
            <person name="Machado M."/>
            <person name="Young S.K."/>
            <person name="Zeng Q."/>
            <person name="Gargeya S."/>
            <person name="Fitzgerald M."/>
            <person name="Haas B."/>
            <person name="Abouelleil A."/>
            <person name="Alvarado L."/>
            <person name="Arachchi H.M."/>
            <person name="Berlin A."/>
            <person name="Chapman S.B."/>
            <person name="Gearin G."/>
            <person name="Goldberg J."/>
            <person name="Griggs A."/>
            <person name="Gujja S."/>
            <person name="Hansen M."/>
            <person name="Heiman D."/>
            <person name="Howarth C."/>
            <person name="Larimer J."/>
            <person name="Lui A."/>
            <person name="MacDonald P.J.P."/>
            <person name="McCowen C."/>
            <person name="Montmayeur A."/>
            <person name="Murphy C."/>
            <person name="Neiman D."/>
            <person name="Pearson M."/>
            <person name="Priest M."/>
            <person name="Roberts A."/>
            <person name="Saif S."/>
            <person name="Shea T."/>
            <person name="Sisk P."/>
            <person name="Stolte C."/>
            <person name="Sykes S."/>
            <person name="Wortman J."/>
            <person name="Nusbaum C."/>
            <person name="Birren B."/>
        </authorList>
    </citation>
    <scope>NUCLEOTIDE SEQUENCE [LARGE SCALE GENOMIC DNA]</scope>
    <source>
        <strain evidence="2">INRA-310</strain>
    </source>
</reference>
<evidence type="ECO:0000313" key="1">
    <source>
        <dbReference type="EMBL" id="ETM99089.1"/>
    </source>
</evidence>
<reference evidence="1 2" key="2">
    <citation type="submission" date="2013-11" db="EMBL/GenBank/DDBJ databases">
        <title>The Genome Sequence of Phytophthora parasitica INRA-310.</title>
        <authorList>
            <consortium name="The Broad Institute Genomics Platform"/>
            <person name="Russ C."/>
            <person name="Tyler B."/>
            <person name="Panabieres F."/>
            <person name="Shan W."/>
            <person name="Tripathy S."/>
            <person name="Grunwald N."/>
            <person name="Machado M."/>
            <person name="Johnson C.S."/>
            <person name="Arredondo F."/>
            <person name="Hong C."/>
            <person name="Coffey M."/>
            <person name="Young S.K."/>
            <person name="Zeng Q."/>
            <person name="Gargeya S."/>
            <person name="Fitzgerald M."/>
            <person name="Abouelleil A."/>
            <person name="Alvarado L."/>
            <person name="Chapman S.B."/>
            <person name="Gainer-Dewar J."/>
            <person name="Goldberg J."/>
            <person name="Griggs A."/>
            <person name="Gujja S."/>
            <person name="Hansen M."/>
            <person name="Howarth C."/>
            <person name="Imamovic A."/>
            <person name="Ireland A."/>
            <person name="Larimer J."/>
            <person name="McCowan C."/>
            <person name="Murphy C."/>
            <person name="Pearson M."/>
            <person name="Poon T.W."/>
            <person name="Priest M."/>
            <person name="Roberts A."/>
            <person name="Saif S."/>
            <person name="Shea T."/>
            <person name="Sykes S."/>
            <person name="Wortman J."/>
            <person name="Nusbaum C."/>
            <person name="Birren B."/>
        </authorList>
    </citation>
    <scope>NUCLEOTIDE SEQUENCE [LARGE SCALE GENOMIC DNA]</scope>
    <source>
        <strain evidence="1 2">INRA-310</strain>
    </source>
</reference>
<accession>W2PGF1</accession>
<dbReference type="VEuPathDB" id="FungiDB:PPTG_19070"/>
<dbReference type="GeneID" id="20187882"/>
<protein>
    <submittedName>
        <fullName evidence="1">Uncharacterized protein</fullName>
    </submittedName>
</protein>
<evidence type="ECO:0000313" key="2">
    <source>
        <dbReference type="Proteomes" id="UP000018817"/>
    </source>
</evidence>
<dbReference type="EMBL" id="KI669660">
    <property type="protein sequence ID" value="ETM99089.1"/>
    <property type="molecule type" value="Genomic_DNA"/>
</dbReference>
<name>W2PGF1_PHYN3</name>
<proteinExistence type="predicted"/>
<dbReference type="OrthoDB" id="127844at2759"/>